<evidence type="ECO:0000256" key="1">
    <source>
        <dbReference type="ARBA" id="ARBA00022737"/>
    </source>
</evidence>
<dbReference type="PANTHER" id="PTHR24166">
    <property type="entry name" value="ROLLING PEBBLES, ISOFORM B"/>
    <property type="match status" value="1"/>
</dbReference>
<dbReference type="OMA" id="HCRSSCH"/>
<evidence type="ECO:0000256" key="2">
    <source>
        <dbReference type="ARBA" id="ARBA00023043"/>
    </source>
</evidence>
<accession>A0A665UZV7</accession>
<dbReference type="PROSITE" id="PS50297">
    <property type="entry name" value="ANK_REP_REGION"/>
    <property type="match status" value="1"/>
</dbReference>
<dbReference type="AlphaFoldDB" id="A0A665UZV7"/>
<dbReference type="InterPro" id="IPR002110">
    <property type="entry name" value="Ankyrin_rpt"/>
</dbReference>
<dbReference type="Pfam" id="PF12796">
    <property type="entry name" value="Ank_2"/>
    <property type="match status" value="1"/>
</dbReference>
<keyword evidence="5" id="KW-1185">Reference proteome</keyword>
<evidence type="ECO:0000313" key="4">
    <source>
        <dbReference type="Ensembl" id="ENSENLP00000025153.1"/>
    </source>
</evidence>
<dbReference type="PANTHER" id="PTHR24166:SF30">
    <property type="entry name" value="ANKYRIN REPEAT DOMAIN-CONTAINING PROTEIN 63"/>
    <property type="match status" value="1"/>
</dbReference>
<feature type="repeat" description="ANK" evidence="3">
    <location>
        <begin position="84"/>
        <end position="116"/>
    </location>
</feature>
<keyword evidence="1" id="KW-0677">Repeat</keyword>
<dbReference type="Proteomes" id="UP000472264">
    <property type="component" value="Chromosome 24"/>
</dbReference>
<sequence>MPKASEKSGEQTGTKILLEAMSKDQVHLARFVLDALDGEIVDSVTEGERTPLIWSVLLTDGQTRCKFVELLLQRGAGVNCQDGKGRTALSHACEKGYLDAVKILVRSNADPEIVDCWGNTGLMYAAVAGHSRVVDHESTTGSS</sequence>
<evidence type="ECO:0000256" key="3">
    <source>
        <dbReference type="PROSITE-ProRule" id="PRU00023"/>
    </source>
</evidence>
<protein>
    <submittedName>
        <fullName evidence="4">Uncharacterized protein</fullName>
    </submittedName>
</protein>
<dbReference type="PROSITE" id="PS50088">
    <property type="entry name" value="ANK_REPEAT"/>
    <property type="match status" value="1"/>
</dbReference>
<dbReference type="Ensembl" id="ENSENLT00000025954.1">
    <property type="protein sequence ID" value="ENSENLP00000025153.1"/>
    <property type="gene ID" value="ENSENLG00000011352.1"/>
</dbReference>
<dbReference type="InterPro" id="IPR036770">
    <property type="entry name" value="Ankyrin_rpt-contain_sf"/>
</dbReference>
<reference evidence="4" key="2">
    <citation type="submission" date="2025-08" db="UniProtKB">
        <authorList>
            <consortium name="Ensembl"/>
        </authorList>
    </citation>
    <scope>IDENTIFICATION</scope>
</reference>
<keyword evidence="2 3" id="KW-0040">ANK repeat</keyword>
<evidence type="ECO:0000313" key="5">
    <source>
        <dbReference type="Proteomes" id="UP000472264"/>
    </source>
</evidence>
<dbReference type="InterPro" id="IPR050889">
    <property type="entry name" value="Dendritic_Spine_Reg/Scaffold"/>
</dbReference>
<dbReference type="Gene3D" id="1.25.40.20">
    <property type="entry name" value="Ankyrin repeat-containing domain"/>
    <property type="match status" value="1"/>
</dbReference>
<organism evidence="4 5">
    <name type="scientific">Echeneis naucrates</name>
    <name type="common">Live sharksucker</name>
    <dbReference type="NCBI Taxonomy" id="173247"/>
    <lineage>
        <taxon>Eukaryota</taxon>
        <taxon>Metazoa</taxon>
        <taxon>Chordata</taxon>
        <taxon>Craniata</taxon>
        <taxon>Vertebrata</taxon>
        <taxon>Euteleostomi</taxon>
        <taxon>Actinopterygii</taxon>
        <taxon>Neopterygii</taxon>
        <taxon>Teleostei</taxon>
        <taxon>Neoteleostei</taxon>
        <taxon>Acanthomorphata</taxon>
        <taxon>Carangaria</taxon>
        <taxon>Carangiformes</taxon>
        <taxon>Echeneidae</taxon>
        <taxon>Echeneis</taxon>
    </lineage>
</organism>
<proteinExistence type="predicted"/>
<dbReference type="InParanoid" id="A0A665UZV7"/>
<reference evidence="4" key="3">
    <citation type="submission" date="2025-09" db="UniProtKB">
        <authorList>
            <consortium name="Ensembl"/>
        </authorList>
    </citation>
    <scope>IDENTIFICATION</scope>
</reference>
<dbReference type="SUPFAM" id="SSF48403">
    <property type="entry name" value="Ankyrin repeat"/>
    <property type="match status" value="1"/>
</dbReference>
<name>A0A665UZV7_ECHNA</name>
<reference evidence="4" key="1">
    <citation type="submission" date="2021-04" db="EMBL/GenBank/DDBJ databases">
        <authorList>
            <consortium name="Wellcome Sanger Institute Data Sharing"/>
        </authorList>
    </citation>
    <scope>NUCLEOTIDE SEQUENCE [LARGE SCALE GENOMIC DNA]</scope>
</reference>
<dbReference type="SMART" id="SM00248">
    <property type="entry name" value="ANK"/>
    <property type="match status" value="2"/>
</dbReference>